<feature type="compositionally biased region" description="Basic and acidic residues" evidence="6">
    <location>
        <begin position="465"/>
        <end position="480"/>
    </location>
</feature>
<feature type="transmembrane region" description="Helical" evidence="7">
    <location>
        <begin position="186"/>
        <end position="207"/>
    </location>
</feature>
<dbReference type="PANTHER" id="PTHR24421">
    <property type="entry name" value="NITRATE/NITRITE SENSOR PROTEIN NARX-RELATED"/>
    <property type="match status" value="1"/>
</dbReference>
<dbReference type="GO" id="GO:0004673">
    <property type="term" value="F:protein histidine kinase activity"/>
    <property type="evidence" value="ECO:0007669"/>
    <property type="project" value="UniProtKB-EC"/>
</dbReference>
<evidence type="ECO:0000256" key="3">
    <source>
        <dbReference type="ARBA" id="ARBA00022679"/>
    </source>
</evidence>
<keyword evidence="5" id="KW-0902">Two-component regulatory system</keyword>
<comment type="caution">
    <text evidence="8">The sequence shown here is derived from an EMBL/GenBank/DDBJ whole genome shotgun (WGS) entry which is preliminary data.</text>
</comment>
<proteinExistence type="predicted"/>
<dbReference type="Proteomes" id="UP000028995">
    <property type="component" value="Unassembled WGS sequence"/>
</dbReference>
<organism evidence="8 9">
    <name type="scientific">Bifidobacterium choerinum</name>
    <dbReference type="NCBI Taxonomy" id="35760"/>
    <lineage>
        <taxon>Bacteria</taxon>
        <taxon>Bacillati</taxon>
        <taxon>Actinomycetota</taxon>
        <taxon>Actinomycetes</taxon>
        <taxon>Bifidobacteriales</taxon>
        <taxon>Bifidobacteriaceae</taxon>
        <taxon>Bifidobacterium</taxon>
    </lineage>
</organism>
<dbReference type="GO" id="GO:0000160">
    <property type="term" value="P:phosphorelay signal transduction system"/>
    <property type="evidence" value="ECO:0007669"/>
    <property type="project" value="UniProtKB-KW"/>
</dbReference>
<dbReference type="PANTHER" id="PTHR24421:SF10">
    <property type="entry name" value="NITRATE_NITRITE SENSOR PROTEIN NARQ"/>
    <property type="match status" value="1"/>
</dbReference>
<evidence type="ECO:0000256" key="4">
    <source>
        <dbReference type="ARBA" id="ARBA00022777"/>
    </source>
</evidence>
<gene>
    <name evidence="8" type="ORF">BCHO_0131</name>
</gene>
<evidence type="ECO:0000256" key="2">
    <source>
        <dbReference type="ARBA" id="ARBA00012438"/>
    </source>
</evidence>
<dbReference type="InterPro" id="IPR050482">
    <property type="entry name" value="Sensor_HK_TwoCompSys"/>
</dbReference>
<name>A0A087AH01_9BIFI</name>
<dbReference type="EMBL" id="JGYU01000002">
    <property type="protein sequence ID" value="KFI58051.1"/>
    <property type="molecule type" value="Genomic_DNA"/>
</dbReference>
<evidence type="ECO:0000313" key="9">
    <source>
        <dbReference type="Proteomes" id="UP000028995"/>
    </source>
</evidence>
<feature type="compositionally biased region" description="Low complexity" evidence="6">
    <location>
        <begin position="422"/>
        <end position="464"/>
    </location>
</feature>
<reference evidence="8 9" key="1">
    <citation type="submission" date="2014-03" db="EMBL/GenBank/DDBJ databases">
        <title>Genomics of Bifidobacteria.</title>
        <authorList>
            <person name="Ventura M."/>
            <person name="Milani C."/>
            <person name="Lugli G.A."/>
        </authorList>
    </citation>
    <scope>NUCLEOTIDE SEQUENCE [LARGE SCALE GENOMIC DNA]</scope>
    <source>
        <strain evidence="8 9">LMG 10510</strain>
    </source>
</reference>
<keyword evidence="3" id="KW-0808">Transferase</keyword>
<dbReference type="STRING" id="35760.BCHO_0131"/>
<feature type="transmembrane region" description="Helical" evidence="7">
    <location>
        <begin position="68"/>
        <end position="90"/>
    </location>
</feature>
<comment type="catalytic activity">
    <reaction evidence="1">
        <text>ATP + protein L-histidine = ADP + protein N-phospho-L-histidine.</text>
        <dbReference type="EC" id="2.7.13.3"/>
    </reaction>
</comment>
<keyword evidence="9" id="KW-1185">Reference proteome</keyword>
<dbReference type="EC" id="2.7.13.3" evidence="2"/>
<accession>A0A087AH01</accession>
<sequence>MARNDGKGHNGGMFDQAAHTDVRHADAIDSMDVPVRTRVWCTILMVAFASFANLMQAALAGVDSTPNTFYYVWCIICTLLALPSGLLLLLRSNHPAMTFWLACACTCLFPFDALMTLMALASLLARRNSKRLGWCATPAAAAVTVWCQLRDVLRRPDASLWQAIFTRNGTGSQYGTAPELFVGRPVIMLTASVFAGIGVALSVLIGLHIRQRAITTSAEAKADAAQNTVVMLRQNLDSQQFADALAAEAHDTLAHSLSLLALNASALQATVTHLQQGVEQLNPPPSVLQDAHAIAVTAGDIRKQAAGALDEAHTIIDTLRHPEQAAALFAPSCETSLTRTSLNQLIDDSRAAGMRIDSWIDIRDLSSLDDEVSKLAYRVVQEALTNARRHAAGTAVALQVDASPKQGVHIHVSNEVPPRALATPPSSITSTSSATSMMSAPMPSTPISPTETMRPAAAPAAHDATTPEHHAGEHRADGRRGANAARDGEGLTGLAARVRQLHGNCGYGFDDHHVFHVDVALPWTARP</sequence>
<evidence type="ECO:0000256" key="1">
    <source>
        <dbReference type="ARBA" id="ARBA00000085"/>
    </source>
</evidence>
<dbReference type="eggNOG" id="COG4585">
    <property type="taxonomic scope" value="Bacteria"/>
</dbReference>
<evidence type="ECO:0000313" key="8">
    <source>
        <dbReference type="EMBL" id="KFI58051.1"/>
    </source>
</evidence>
<dbReference type="Gene3D" id="3.30.565.10">
    <property type="entry name" value="Histidine kinase-like ATPase, C-terminal domain"/>
    <property type="match status" value="1"/>
</dbReference>
<protein>
    <recommendedName>
        <fullName evidence="2">histidine kinase</fullName>
        <ecNumber evidence="2">2.7.13.3</ecNumber>
    </recommendedName>
</protein>
<feature type="transmembrane region" description="Helical" evidence="7">
    <location>
        <begin position="39"/>
        <end position="62"/>
    </location>
</feature>
<keyword evidence="4 8" id="KW-0418">Kinase</keyword>
<evidence type="ECO:0000256" key="7">
    <source>
        <dbReference type="SAM" id="Phobius"/>
    </source>
</evidence>
<feature type="transmembrane region" description="Helical" evidence="7">
    <location>
        <begin position="97"/>
        <end position="124"/>
    </location>
</feature>
<dbReference type="AlphaFoldDB" id="A0A087AH01"/>
<dbReference type="InterPro" id="IPR036890">
    <property type="entry name" value="HATPase_C_sf"/>
</dbReference>
<keyword evidence="7" id="KW-1133">Transmembrane helix</keyword>
<evidence type="ECO:0000256" key="6">
    <source>
        <dbReference type="SAM" id="MobiDB-lite"/>
    </source>
</evidence>
<keyword evidence="7" id="KW-0472">Membrane</keyword>
<keyword evidence="7" id="KW-0812">Transmembrane</keyword>
<feature type="region of interest" description="Disordered" evidence="6">
    <location>
        <begin position="417"/>
        <end position="486"/>
    </location>
</feature>
<evidence type="ECO:0000256" key="5">
    <source>
        <dbReference type="ARBA" id="ARBA00023012"/>
    </source>
</evidence>